<feature type="region of interest" description="Disordered" evidence="1">
    <location>
        <begin position="473"/>
        <end position="509"/>
    </location>
</feature>
<dbReference type="PANTHER" id="PTHR24201:SF2">
    <property type="entry name" value="ANKYRIN REPEAT DOMAIN-CONTAINING PROTEIN 42"/>
    <property type="match status" value="1"/>
</dbReference>
<dbReference type="Proteomes" id="UP000749559">
    <property type="component" value="Unassembled WGS sequence"/>
</dbReference>
<feature type="compositionally biased region" description="Basic and acidic residues" evidence="1">
    <location>
        <begin position="384"/>
        <end position="393"/>
    </location>
</feature>
<dbReference type="AlphaFoldDB" id="A0A8J1Y2G3"/>
<evidence type="ECO:0000313" key="2">
    <source>
        <dbReference type="EMBL" id="CAH1780620.1"/>
    </source>
</evidence>
<evidence type="ECO:0000313" key="3">
    <source>
        <dbReference type="Proteomes" id="UP000749559"/>
    </source>
</evidence>
<dbReference type="Pfam" id="PF12796">
    <property type="entry name" value="Ank_2"/>
    <property type="match status" value="2"/>
</dbReference>
<protein>
    <submittedName>
        <fullName evidence="2">Uncharacterized protein</fullName>
    </submittedName>
</protein>
<reference evidence="2" key="1">
    <citation type="submission" date="2022-03" db="EMBL/GenBank/DDBJ databases">
        <authorList>
            <person name="Martin C."/>
        </authorList>
    </citation>
    <scope>NUCLEOTIDE SEQUENCE</scope>
</reference>
<feature type="compositionally biased region" description="Basic residues" evidence="1">
    <location>
        <begin position="491"/>
        <end position="501"/>
    </location>
</feature>
<dbReference type="SMART" id="SM00248">
    <property type="entry name" value="ANK"/>
    <property type="match status" value="8"/>
</dbReference>
<dbReference type="Pfam" id="PF00023">
    <property type="entry name" value="Ank"/>
    <property type="match status" value="1"/>
</dbReference>
<keyword evidence="3" id="KW-1185">Reference proteome</keyword>
<dbReference type="SUPFAM" id="SSF48403">
    <property type="entry name" value="Ankyrin repeat"/>
    <property type="match status" value="1"/>
</dbReference>
<name>A0A8J1Y2G3_OWEFU</name>
<dbReference type="PANTHER" id="PTHR24201">
    <property type="entry name" value="ANK_REP_REGION DOMAIN-CONTAINING PROTEIN"/>
    <property type="match status" value="1"/>
</dbReference>
<dbReference type="Pfam" id="PF13637">
    <property type="entry name" value="Ank_4"/>
    <property type="match status" value="1"/>
</dbReference>
<dbReference type="InterPro" id="IPR002110">
    <property type="entry name" value="Ankyrin_rpt"/>
</dbReference>
<feature type="region of interest" description="Disordered" evidence="1">
    <location>
        <begin position="328"/>
        <end position="393"/>
    </location>
</feature>
<dbReference type="InterPro" id="IPR050776">
    <property type="entry name" value="Ank_Repeat/CDKN_Inhibitor"/>
</dbReference>
<feature type="compositionally biased region" description="Acidic residues" evidence="1">
    <location>
        <begin position="351"/>
        <end position="363"/>
    </location>
</feature>
<proteinExistence type="predicted"/>
<gene>
    <name evidence="2" type="ORF">OFUS_LOCUS7287</name>
</gene>
<dbReference type="EMBL" id="CAIIXF020000004">
    <property type="protein sequence ID" value="CAH1780620.1"/>
    <property type="molecule type" value="Genomic_DNA"/>
</dbReference>
<dbReference type="PROSITE" id="PS50088">
    <property type="entry name" value="ANK_REPEAT"/>
    <property type="match status" value="6"/>
</dbReference>
<comment type="caution">
    <text evidence="2">The sequence shown here is derived from an EMBL/GenBank/DDBJ whole genome shotgun (WGS) entry which is preliminary data.</text>
</comment>
<dbReference type="PROSITE" id="PS50297">
    <property type="entry name" value="ANK_REP_REGION"/>
    <property type="match status" value="6"/>
</dbReference>
<organism evidence="2 3">
    <name type="scientific">Owenia fusiformis</name>
    <name type="common">Polychaete worm</name>
    <dbReference type="NCBI Taxonomy" id="6347"/>
    <lineage>
        <taxon>Eukaryota</taxon>
        <taxon>Metazoa</taxon>
        <taxon>Spiralia</taxon>
        <taxon>Lophotrochozoa</taxon>
        <taxon>Annelida</taxon>
        <taxon>Polychaeta</taxon>
        <taxon>Sedentaria</taxon>
        <taxon>Canalipalpata</taxon>
        <taxon>Sabellida</taxon>
        <taxon>Oweniida</taxon>
        <taxon>Oweniidae</taxon>
        <taxon>Owenia</taxon>
    </lineage>
</organism>
<dbReference type="Gene3D" id="1.25.40.20">
    <property type="entry name" value="Ankyrin repeat-containing domain"/>
    <property type="match status" value="4"/>
</dbReference>
<dbReference type="OrthoDB" id="163438at2759"/>
<dbReference type="InterPro" id="IPR036770">
    <property type="entry name" value="Ankyrin_rpt-contain_sf"/>
</dbReference>
<evidence type="ECO:0000256" key="1">
    <source>
        <dbReference type="SAM" id="MobiDB-lite"/>
    </source>
</evidence>
<accession>A0A8J1Y2G3</accession>
<sequence length="524" mass="58570">MPVRKFGTIHEAVRHGDVEEMEGMVKDGASINEIDDGHKFTPLHWACQVGAIECLHWLLWHGADSTVATPRGWTPAHIAAIRGQDACMQALGNNGSNLSAQDARGSTPAHLAAAHGNSFTLHTILRAGTEVNSTDRNGWNPAHSACYHGRLGCLQLLMRWGANVEDVDNNGNTAAHLAAMEGHLACLKFLVAQGQSPTHVLGARNDQGETPKVLAQQFYKENVVDYISGIEWERDHPEDEENLAFPAHVASYNGDLEHLRMLVENGVVNINERDDKGATPMHKAAGQGHIHILQWMIELGANADVRNQAGETPRDVAQRFGQLAALKLLGGDEQEDDAEDAPSNILKRYESDEEYPGEDEVEDGVSRPPHGNTEGDTITMSTRQKREARGRAKKKLDELERLIEIARKNFSQLGGKMKEDRKKIQEDRENVRTINELQAQLDYERIRREKLEAQLDEYRREIAFLHSRLEAGTEPSMLSDDDYSYRQPSATKKKKSRKTKVKKEEGGVFIKRNMAPRKSNFKIL</sequence>